<dbReference type="InterPro" id="IPR001680">
    <property type="entry name" value="WD40_rpt"/>
</dbReference>
<evidence type="ECO:0000256" key="3">
    <source>
        <dbReference type="ARBA" id="ARBA00038366"/>
    </source>
</evidence>
<accession>A0A166VMQ0</accession>
<dbReference type="PANTHER" id="PTHR19856">
    <property type="entry name" value="WD-REPEATCONTAINING PROTEIN WDR1"/>
    <property type="match status" value="1"/>
</dbReference>
<sequence length="611" mass="64114">MAAPSIEMARVLAAAPTTIRGQPTQLSADAKGQRLAYASGKSILVRSIDSPAECREYTGHTAATTVARFSPSGFKVASGDASGTLRVWEPDNVDRTAGEYAIIAGRLNDVAWDGESQRVIAVGDGKEQFGRCITADSGNSVGEIIGHSKSVNAVAVKPQRPFRAATVGDDGNMVFYHGAPYKFNEKSGLHRGFVLGAAYSPDGATLATVGADRRIQLYDGKTGAPTRQVGEGEHAGSIFALSWSQDGKKFATASADQTVKLWDADSGSVLQSWKFGHGASVRDQQMGVVIPHGRSDGLIISVNLDGELIYLHEGKDAPVRILQGHSRSITALVGCHDGRDTALWTGSFDGRVCRWDVGAGVAATVDGEPHTNQVVQITSLAGRVFTASWDDTVKTADESAGTFVGAPIKLPAQPKGASASNGLLYVATVSSIVAYSDGKLLRETPVSYPPTAIAASGTWVAVGADRNAIKVYRAASDGGLDETQTITNPTGLVSALAFSEDGSHLAAGNSVGKIYAYKTGTWDVVSDRWSAHTARVTCIDWHGSGAYAASGSLDTNVFVWCLEKKNQGKRIKAANAHKDGVNGISWIGAGRQLASAGVDANVKIWNVKDLP</sequence>
<keyword evidence="1 4" id="KW-0853">WD repeat</keyword>
<dbReference type="SMART" id="SM00320">
    <property type="entry name" value="WD40"/>
    <property type="match status" value="8"/>
</dbReference>
<feature type="repeat" description="WD" evidence="4">
    <location>
        <begin position="57"/>
        <end position="89"/>
    </location>
</feature>
<dbReference type="EMBL" id="AZGY01000001">
    <property type="protein sequence ID" value="OAA33829.1"/>
    <property type="molecule type" value="Genomic_DNA"/>
</dbReference>
<dbReference type="PRINTS" id="PR00320">
    <property type="entry name" value="GPROTEINBRPT"/>
</dbReference>
<dbReference type="InterPro" id="IPR020472">
    <property type="entry name" value="WD40_PAC1"/>
</dbReference>
<evidence type="ECO:0000256" key="1">
    <source>
        <dbReference type="ARBA" id="ARBA00022574"/>
    </source>
</evidence>
<dbReference type="STRING" id="1081109.A0A166VMQ0"/>
<evidence type="ECO:0000256" key="2">
    <source>
        <dbReference type="ARBA" id="ARBA00022737"/>
    </source>
</evidence>
<dbReference type="Pfam" id="PF00400">
    <property type="entry name" value="WD40"/>
    <property type="match status" value="7"/>
</dbReference>
<dbReference type="GO" id="GO:0051016">
    <property type="term" value="P:barbed-end actin filament capping"/>
    <property type="evidence" value="ECO:0007669"/>
    <property type="project" value="EnsemblFungi"/>
</dbReference>
<dbReference type="GO" id="GO:0051014">
    <property type="term" value="P:actin filament severing"/>
    <property type="evidence" value="ECO:0007669"/>
    <property type="project" value="EnsemblFungi"/>
</dbReference>
<dbReference type="Proteomes" id="UP000078544">
    <property type="component" value="Unassembled WGS sequence"/>
</dbReference>
<proteinExistence type="inferred from homology"/>
<dbReference type="GO" id="GO:0030479">
    <property type="term" value="C:actin cortical patch"/>
    <property type="evidence" value="ECO:0007669"/>
    <property type="project" value="EnsemblFungi"/>
</dbReference>
<dbReference type="PANTHER" id="PTHR19856:SF0">
    <property type="entry name" value="WD REPEAT-CONTAINING PROTEIN 1"/>
    <property type="match status" value="1"/>
</dbReference>
<dbReference type="AlphaFoldDB" id="A0A166VMQ0"/>
<dbReference type="GO" id="GO:0032466">
    <property type="term" value="P:negative regulation of cytokinesis"/>
    <property type="evidence" value="ECO:0007669"/>
    <property type="project" value="EnsemblFungi"/>
</dbReference>
<name>A0A166VMQ0_9HYPO</name>
<dbReference type="PROSITE" id="PS50082">
    <property type="entry name" value="WD_REPEATS_2"/>
    <property type="match status" value="5"/>
</dbReference>
<dbReference type="GO" id="GO:0005884">
    <property type="term" value="C:actin filament"/>
    <property type="evidence" value="ECO:0007669"/>
    <property type="project" value="EnsemblFungi"/>
</dbReference>
<reference evidence="5 6" key="1">
    <citation type="journal article" date="2016" name="Genome Biol. Evol.">
        <title>Divergent and convergent evolution of fungal pathogenicity.</title>
        <authorList>
            <person name="Shang Y."/>
            <person name="Xiao G."/>
            <person name="Zheng P."/>
            <person name="Cen K."/>
            <person name="Zhan S."/>
            <person name="Wang C."/>
        </authorList>
    </citation>
    <scope>NUCLEOTIDE SEQUENCE [LARGE SCALE GENOMIC DNA]</scope>
    <source>
        <strain evidence="5 6">RCEF 2490</strain>
    </source>
</reference>
<dbReference type="InterPro" id="IPR019775">
    <property type="entry name" value="WD40_repeat_CS"/>
</dbReference>
<protein>
    <submittedName>
        <fullName evidence="5">WD40 repeat-like-containing domain protein</fullName>
    </submittedName>
</protein>
<comment type="similarity">
    <text evidence="3">Belongs to the WD repeat AIP1 family.</text>
</comment>
<evidence type="ECO:0000313" key="6">
    <source>
        <dbReference type="Proteomes" id="UP000078544"/>
    </source>
</evidence>
<evidence type="ECO:0000313" key="5">
    <source>
        <dbReference type="EMBL" id="OAA33829.1"/>
    </source>
</evidence>
<dbReference type="PROSITE" id="PS50294">
    <property type="entry name" value="WD_REPEATS_REGION"/>
    <property type="match status" value="4"/>
</dbReference>
<dbReference type="GO" id="GO:0030042">
    <property type="term" value="P:actin filament depolymerization"/>
    <property type="evidence" value="ECO:0007669"/>
    <property type="project" value="EnsemblFungi"/>
</dbReference>
<gene>
    <name evidence="5" type="ORF">AAL_01294</name>
</gene>
<dbReference type="Gene3D" id="2.130.10.10">
    <property type="entry name" value="YVTN repeat-like/Quinoprotein amine dehydrogenase"/>
    <property type="match status" value="2"/>
</dbReference>
<feature type="repeat" description="WD" evidence="4">
    <location>
        <begin position="231"/>
        <end position="272"/>
    </location>
</feature>
<feature type="repeat" description="WD" evidence="4">
    <location>
        <begin position="529"/>
        <end position="560"/>
    </location>
</feature>
<organism evidence="5 6">
    <name type="scientific">Moelleriella libera RCEF 2490</name>
    <dbReference type="NCBI Taxonomy" id="1081109"/>
    <lineage>
        <taxon>Eukaryota</taxon>
        <taxon>Fungi</taxon>
        <taxon>Dikarya</taxon>
        <taxon>Ascomycota</taxon>
        <taxon>Pezizomycotina</taxon>
        <taxon>Sordariomycetes</taxon>
        <taxon>Hypocreomycetidae</taxon>
        <taxon>Hypocreales</taxon>
        <taxon>Clavicipitaceae</taxon>
        <taxon>Moelleriella</taxon>
    </lineage>
</organism>
<keyword evidence="2" id="KW-0677">Repeat</keyword>
<comment type="caution">
    <text evidence="5">The sequence shown here is derived from an EMBL/GenBank/DDBJ whole genome shotgun (WGS) entry which is preliminary data.</text>
</comment>
<dbReference type="OrthoDB" id="2306at2759"/>
<dbReference type="FunFam" id="2.130.10.10:FF:000102">
    <property type="entry name" value="Actin-interacting protein 1"/>
    <property type="match status" value="1"/>
</dbReference>
<dbReference type="PROSITE" id="PS00678">
    <property type="entry name" value="WD_REPEATS_1"/>
    <property type="match status" value="1"/>
</dbReference>
<dbReference type="SUPFAM" id="SSF50978">
    <property type="entry name" value="WD40 repeat-like"/>
    <property type="match status" value="2"/>
</dbReference>
<evidence type="ECO:0000256" key="4">
    <source>
        <dbReference type="PROSITE-ProRule" id="PRU00221"/>
    </source>
</evidence>
<dbReference type="InterPro" id="IPR036322">
    <property type="entry name" value="WD40_repeat_dom_sf"/>
</dbReference>
<dbReference type="InterPro" id="IPR015943">
    <property type="entry name" value="WD40/YVTN_repeat-like_dom_sf"/>
</dbReference>
<keyword evidence="6" id="KW-1185">Reference proteome</keyword>
<feature type="repeat" description="WD" evidence="4">
    <location>
        <begin position="187"/>
        <end position="228"/>
    </location>
</feature>
<dbReference type="FunFam" id="2.130.10.10:FF:000167">
    <property type="entry name" value="Actin-interacting protein 1"/>
    <property type="match status" value="1"/>
</dbReference>
<dbReference type="GO" id="GO:0003786">
    <property type="term" value="F:actin lateral binding"/>
    <property type="evidence" value="ECO:0007669"/>
    <property type="project" value="EnsemblFungi"/>
</dbReference>
<feature type="repeat" description="WD" evidence="4">
    <location>
        <begin position="574"/>
        <end position="611"/>
    </location>
</feature>